<dbReference type="KEGG" id="fse:DI487_06835"/>
<keyword evidence="3" id="KW-1185">Reference proteome</keyword>
<name>A0A2U8QUY3_9FLAO</name>
<gene>
    <name evidence="2" type="ORF">DI487_06835</name>
</gene>
<evidence type="ECO:0000256" key="1">
    <source>
        <dbReference type="SAM" id="SignalP"/>
    </source>
</evidence>
<dbReference type="AlphaFoldDB" id="A0A2U8QUY3"/>
<proteinExistence type="predicted"/>
<feature type="chain" id="PRO_5015933122" evidence="1">
    <location>
        <begin position="22"/>
        <end position="152"/>
    </location>
</feature>
<accession>A0A2U8QUY3</accession>
<evidence type="ECO:0000313" key="3">
    <source>
        <dbReference type="Proteomes" id="UP000245429"/>
    </source>
</evidence>
<organism evidence="2 3">
    <name type="scientific">Flavobacterium sediminis</name>
    <dbReference type="NCBI Taxonomy" id="2201181"/>
    <lineage>
        <taxon>Bacteria</taxon>
        <taxon>Pseudomonadati</taxon>
        <taxon>Bacteroidota</taxon>
        <taxon>Flavobacteriia</taxon>
        <taxon>Flavobacteriales</taxon>
        <taxon>Flavobacteriaceae</taxon>
        <taxon>Flavobacterium</taxon>
    </lineage>
</organism>
<reference evidence="2 3" key="1">
    <citation type="submission" date="2018-05" db="EMBL/GenBank/DDBJ databases">
        <title>Flavobacterium sp. MEBiC07310.</title>
        <authorList>
            <person name="Baek K."/>
        </authorList>
    </citation>
    <scope>NUCLEOTIDE SEQUENCE [LARGE SCALE GENOMIC DNA]</scope>
    <source>
        <strain evidence="2 3">MEBiC07310</strain>
    </source>
</reference>
<feature type="signal peptide" evidence="1">
    <location>
        <begin position="1"/>
        <end position="21"/>
    </location>
</feature>
<dbReference type="Proteomes" id="UP000245429">
    <property type="component" value="Chromosome"/>
</dbReference>
<keyword evidence="1" id="KW-0732">Signal</keyword>
<protein>
    <submittedName>
        <fullName evidence="2">Uncharacterized protein</fullName>
    </submittedName>
</protein>
<dbReference type="PROSITE" id="PS51257">
    <property type="entry name" value="PROKAR_LIPOPROTEIN"/>
    <property type="match status" value="1"/>
</dbReference>
<evidence type="ECO:0000313" key="2">
    <source>
        <dbReference type="EMBL" id="AWM13605.1"/>
    </source>
</evidence>
<dbReference type="RefSeq" id="WP_109568973.1">
    <property type="nucleotide sequence ID" value="NZ_CP029463.1"/>
</dbReference>
<sequence>MKTLKKWIGLTVIILFTSCQSLQTAVYDQYSYQKTTALKIEAESLMSKASSSYETHKKEVELFLMEVAKLKEYEKNKPKNEITYEMWNILTDEEKNLLTAYFRKWEKERSLSPFFIKEASEQIIEAFDLLIEYEIKKDKTSQRNLLNVISQN</sequence>
<dbReference type="EMBL" id="CP029463">
    <property type="protein sequence ID" value="AWM13605.1"/>
    <property type="molecule type" value="Genomic_DNA"/>
</dbReference>
<dbReference type="OrthoDB" id="794867at2"/>